<feature type="domain" description="TonB C-terminal" evidence="1">
    <location>
        <begin position="52"/>
        <end position="111"/>
    </location>
</feature>
<organism evidence="2 3">
    <name type="scientific">Mucilaginibacter yixingensis</name>
    <dbReference type="NCBI Taxonomy" id="1295612"/>
    <lineage>
        <taxon>Bacteria</taxon>
        <taxon>Pseudomonadati</taxon>
        <taxon>Bacteroidota</taxon>
        <taxon>Sphingobacteriia</taxon>
        <taxon>Sphingobacteriales</taxon>
        <taxon>Sphingobacteriaceae</taxon>
        <taxon>Mucilaginibacter</taxon>
    </lineage>
</organism>
<dbReference type="Pfam" id="PF03544">
    <property type="entry name" value="TonB_C"/>
    <property type="match status" value="1"/>
</dbReference>
<accession>A0A2T5JFL7</accession>
<dbReference type="Gene3D" id="3.30.1150.10">
    <property type="match status" value="1"/>
</dbReference>
<comment type="caution">
    <text evidence="2">The sequence shown here is derived from an EMBL/GenBank/DDBJ whole genome shotgun (WGS) entry which is preliminary data.</text>
</comment>
<dbReference type="SUPFAM" id="SSF74653">
    <property type="entry name" value="TolA/TonB C-terminal domain"/>
    <property type="match status" value="1"/>
</dbReference>
<proteinExistence type="predicted"/>
<keyword evidence="3" id="KW-1185">Reference proteome</keyword>
<dbReference type="EMBL" id="QAOQ01000001">
    <property type="protein sequence ID" value="PTR01209.1"/>
    <property type="molecule type" value="Genomic_DNA"/>
</dbReference>
<protein>
    <submittedName>
        <fullName evidence="2">TonB family protein</fullName>
    </submittedName>
</protein>
<evidence type="ECO:0000313" key="3">
    <source>
        <dbReference type="Proteomes" id="UP000244168"/>
    </source>
</evidence>
<gene>
    <name evidence="2" type="ORF">C8P68_101443</name>
</gene>
<dbReference type="GO" id="GO:0055085">
    <property type="term" value="P:transmembrane transport"/>
    <property type="evidence" value="ECO:0007669"/>
    <property type="project" value="InterPro"/>
</dbReference>
<dbReference type="AlphaFoldDB" id="A0A2T5JFL7"/>
<sequence length="121" mass="13232">MGKAQAIKPAAKVNPKNSFTSVVVMHTRAQFPGGSFAMRQFLSDAGRNSVVAHSQHYSGSVNVYFDVDPQGQPTNFKVLQPGLTAAMSNEAIRILKTMPKFTPASYAGKNKVSHWNTFIKF</sequence>
<dbReference type="InterPro" id="IPR037682">
    <property type="entry name" value="TonB_C"/>
</dbReference>
<name>A0A2T5JFL7_9SPHI</name>
<reference evidence="2 3" key="1">
    <citation type="submission" date="2018-04" db="EMBL/GenBank/DDBJ databases">
        <title>Genomic Encyclopedia of Archaeal and Bacterial Type Strains, Phase II (KMG-II): from individual species to whole genera.</title>
        <authorList>
            <person name="Goeker M."/>
        </authorList>
    </citation>
    <scope>NUCLEOTIDE SEQUENCE [LARGE SCALE GENOMIC DNA]</scope>
    <source>
        <strain evidence="2 3">DSM 26809</strain>
    </source>
</reference>
<dbReference type="Proteomes" id="UP000244168">
    <property type="component" value="Unassembled WGS sequence"/>
</dbReference>
<evidence type="ECO:0000259" key="1">
    <source>
        <dbReference type="Pfam" id="PF03544"/>
    </source>
</evidence>
<evidence type="ECO:0000313" key="2">
    <source>
        <dbReference type="EMBL" id="PTR01209.1"/>
    </source>
</evidence>